<evidence type="ECO:0000313" key="3">
    <source>
        <dbReference type="Proteomes" id="UP000642910"/>
    </source>
</evidence>
<reference evidence="2 3" key="1">
    <citation type="submission" date="2020-11" db="EMBL/GenBank/DDBJ databases">
        <title>Genomic insight of Alicyclobacillus mali FL 18 reveals a new arsenic-resistant strain, with potential in environmental biotechnology.</title>
        <authorList>
            <person name="Fiorentino G."/>
            <person name="Gallo G."/>
            <person name="Aulitto M."/>
        </authorList>
    </citation>
    <scope>NUCLEOTIDE SEQUENCE [LARGE SCALE GENOMIC DNA]</scope>
    <source>
        <strain evidence="2 3">FL 18</strain>
    </source>
</reference>
<evidence type="ECO:0000259" key="1">
    <source>
        <dbReference type="Pfam" id="PF13472"/>
    </source>
</evidence>
<dbReference type="InterPro" id="IPR036514">
    <property type="entry name" value="SGNH_hydro_sf"/>
</dbReference>
<dbReference type="Gene3D" id="3.40.50.1110">
    <property type="entry name" value="SGNH hydrolase"/>
    <property type="match status" value="1"/>
</dbReference>
<dbReference type="RefSeq" id="WP_195866760.1">
    <property type="nucleotide sequence ID" value="NZ_JADPKZ010000013.1"/>
</dbReference>
<keyword evidence="2" id="KW-0378">Hydrolase</keyword>
<evidence type="ECO:0000313" key="2">
    <source>
        <dbReference type="EMBL" id="MBF8376363.1"/>
    </source>
</evidence>
<feature type="domain" description="SGNH hydrolase-type esterase" evidence="1">
    <location>
        <begin position="5"/>
        <end position="198"/>
    </location>
</feature>
<dbReference type="PANTHER" id="PTHR30383">
    <property type="entry name" value="THIOESTERASE 1/PROTEASE 1/LYSOPHOSPHOLIPASE L1"/>
    <property type="match status" value="1"/>
</dbReference>
<sequence length="227" mass="26298">MLMLALGDSITYGYGASAPEKRFADRLRARFARQVRATLHIQAKPGWTARQLFKSLQDLPPCIVEEAEIVTLMIGGNDLLRSAPVLLTRRADLIQDIMRRSEEDVERLVEWCKRPHSTFGIATLYNPFPNFALAEEVTQEYNDRVRRIALRHGLVVVETYKAFRGHEPDYVEHYRSGQFRDLRLFRNPIHPTDEGHEALAKAFFRALQRARSKERARAARRRAAWRA</sequence>
<gene>
    <name evidence="2" type="ORF">IW967_00450</name>
</gene>
<dbReference type="Pfam" id="PF13472">
    <property type="entry name" value="Lipase_GDSL_2"/>
    <property type="match status" value="1"/>
</dbReference>
<dbReference type="EMBL" id="JADPKZ010000013">
    <property type="protein sequence ID" value="MBF8376363.1"/>
    <property type="molecule type" value="Genomic_DNA"/>
</dbReference>
<organism evidence="2 3">
    <name type="scientific">Alicyclobacillus mali</name>
    <name type="common">ex Roth et al. 2021</name>
    <dbReference type="NCBI Taxonomy" id="1123961"/>
    <lineage>
        <taxon>Bacteria</taxon>
        <taxon>Bacillati</taxon>
        <taxon>Bacillota</taxon>
        <taxon>Bacilli</taxon>
        <taxon>Bacillales</taxon>
        <taxon>Alicyclobacillaceae</taxon>
        <taxon>Alicyclobacillus</taxon>
    </lineage>
</organism>
<dbReference type="Proteomes" id="UP000642910">
    <property type="component" value="Unassembled WGS sequence"/>
</dbReference>
<protein>
    <submittedName>
        <fullName evidence="2">SGNH/GDSL hydrolase family protein</fullName>
    </submittedName>
</protein>
<dbReference type="SUPFAM" id="SSF52266">
    <property type="entry name" value="SGNH hydrolase"/>
    <property type="match status" value="1"/>
</dbReference>
<comment type="caution">
    <text evidence="2">The sequence shown here is derived from an EMBL/GenBank/DDBJ whole genome shotgun (WGS) entry which is preliminary data.</text>
</comment>
<accession>A0ABS0EZ92</accession>
<keyword evidence="3" id="KW-1185">Reference proteome</keyword>
<dbReference type="CDD" id="cd00229">
    <property type="entry name" value="SGNH_hydrolase"/>
    <property type="match status" value="1"/>
</dbReference>
<name>A0ABS0EZ92_9BACL</name>
<proteinExistence type="predicted"/>
<dbReference type="InterPro" id="IPR013830">
    <property type="entry name" value="SGNH_hydro"/>
</dbReference>
<dbReference type="PANTHER" id="PTHR30383:SF5">
    <property type="entry name" value="SGNH HYDROLASE-TYPE ESTERASE DOMAIN-CONTAINING PROTEIN"/>
    <property type="match status" value="1"/>
</dbReference>
<dbReference type="InterPro" id="IPR051532">
    <property type="entry name" value="Ester_Hydrolysis_Enzymes"/>
</dbReference>
<dbReference type="GO" id="GO:0016787">
    <property type="term" value="F:hydrolase activity"/>
    <property type="evidence" value="ECO:0007669"/>
    <property type="project" value="UniProtKB-KW"/>
</dbReference>